<comment type="caution">
    <text evidence="1">The sequence shown here is derived from an EMBL/GenBank/DDBJ whole genome shotgun (WGS) entry which is preliminary data.</text>
</comment>
<dbReference type="EMBL" id="LAZR01045503">
    <property type="protein sequence ID" value="KKK98714.1"/>
    <property type="molecule type" value="Genomic_DNA"/>
</dbReference>
<sequence>VKTPASLMVDAKSMNGAADVGVLAAIPPPDSSFSSQNSGWSSPWISLSTYSLRYCPAPF</sequence>
<accession>A0A0F9C8I4</accession>
<proteinExistence type="predicted"/>
<organism evidence="1">
    <name type="scientific">marine sediment metagenome</name>
    <dbReference type="NCBI Taxonomy" id="412755"/>
    <lineage>
        <taxon>unclassified sequences</taxon>
        <taxon>metagenomes</taxon>
        <taxon>ecological metagenomes</taxon>
    </lineage>
</organism>
<name>A0A0F9C8I4_9ZZZZ</name>
<feature type="non-terminal residue" evidence="1">
    <location>
        <position position="1"/>
    </location>
</feature>
<evidence type="ECO:0000313" key="1">
    <source>
        <dbReference type="EMBL" id="KKK98714.1"/>
    </source>
</evidence>
<dbReference type="AlphaFoldDB" id="A0A0F9C8I4"/>
<reference evidence="1" key="1">
    <citation type="journal article" date="2015" name="Nature">
        <title>Complex archaea that bridge the gap between prokaryotes and eukaryotes.</title>
        <authorList>
            <person name="Spang A."/>
            <person name="Saw J.H."/>
            <person name="Jorgensen S.L."/>
            <person name="Zaremba-Niedzwiedzka K."/>
            <person name="Martijn J."/>
            <person name="Lind A.E."/>
            <person name="van Eijk R."/>
            <person name="Schleper C."/>
            <person name="Guy L."/>
            <person name="Ettema T.J."/>
        </authorList>
    </citation>
    <scope>NUCLEOTIDE SEQUENCE</scope>
</reference>
<protein>
    <submittedName>
        <fullName evidence="1">Uncharacterized protein</fullName>
    </submittedName>
</protein>
<gene>
    <name evidence="1" type="ORF">LCGC14_2640000</name>
</gene>